<dbReference type="InterPro" id="IPR013083">
    <property type="entry name" value="Znf_RING/FYVE/PHD"/>
</dbReference>
<dbReference type="InterPro" id="IPR008974">
    <property type="entry name" value="TRAF-like"/>
</dbReference>
<keyword evidence="4" id="KW-0677">Repeat</keyword>
<dbReference type="Proteomes" id="UP000678393">
    <property type="component" value="Unassembled WGS sequence"/>
</dbReference>
<comment type="subcellular location">
    <subcellularLocation>
        <location evidence="1">Cytoplasm</location>
    </subcellularLocation>
</comment>
<feature type="domain" description="TRAF-type" evidence="11">
    <location>
        <begin position="150"/>
        <end position="202"/>
    </location>
</feature>
<name>A0A8S4A6K3_9EUPU</name>
<evidence type="ECO:0000256" key="5">
    <source>
        <dbReference type="ARBA" id="ARBA00022771"/>
    </source>
</evidence>
<evidence type="ECO:0000313" key="12">
    <source>
        <dbReference type="EMBL" id="CAG5133991.1"/>
    </source>
</evidence>
<gene>
    <name evidence="12" type="ORF">CUNI_LOCUS19549</name>
</gene>
<keyword evidence="6 7" id="KW-0862">Zinc</keyword>
<dbReference type="SUPFAM" id="SSF49599">
    <property type="entry name" value="TRAF domain-like"/>
    <property type="match status" value="3"/>
</dbReference>
<evidence type="ECO:0000313" key="13">
    <source>
        <dbReference type="Proteomes" id="UP000678393"/>
    </source>
</evidence>
<evidence type="ECO:0000256" key="1">
    <source>
        <dbReference type="ARBA" id="ARBA00004496"/>
    </source>
</evidence>
<dbReference type="InterPro" id="IPR001841">
    <property type="entry name" value="Znf_RING"/>
</dbReference>
<evidence type="ECO:0000256" key="6">
    <source>
        <dbReference type="ARBA" id="ARBA00022833"/>
    </source>
</evidence>
<keyword evidence="2" id="KW-0963">Cytoplasm</keyword>
<keyword evidence="3 7" id="KW-0479">Metal-binding</keyword>
<dbReference type="InterPro" id="IPR012227">
    <property type="entry name" value="TNF_rcpt-assoc_TRAF_met"/>
</dbReference>
<dbReference type="Gene3D" id="3.30.40.10">
    <property type="entry name" value="Zinc/RING finger domain, C3HC4 (zinc finger)"/>
    <property type="match status" value="3"/>
</dbReference>
<comment type="caution">
    <text evidence="12">The sequence shown here is derived from an EMBL/GenBank/DDBJ whole genome shotgun (WGS) entry which is preliminary data.</text>
</comment>
<keyword evidence="13" id="KW-1185">Reference proteome</keyword>
<dbReference type="PROSITE" id="PS50144">
    <property type="entry name" value="MATH"/>
    <property type="match status" value="1"/>
</dbReference>
<dbReference type="Pfam" id="PF21355">
    <property type="entry name" value="TRAF-mep_MATH"/>
    <property type="match status" value="1"/>
</dbReference>
<evidence type="ECO:0000256" key="2">
    <source>
        <dbReference type="ARBA" id="ARBA00022490"/>
    </source>
</evidence>
<dbReference type="EMBL" id="CAJHNH020006668">
    <property type="protein sequence ID" value="CAG5133991.1"/>
    <property type="molecule type" value="Genomic_DNA"/>
</dbReference>
<sequence>MDLQSDASLETMALSAPSSGAATAGPLLTLPPLPLPRTPVVLRGFTKQIAQGVVEEKFLCEHCKLILRHPMQSRCGHRFCRSCRDELISQNQPIRCQACLTEGATEEESLLELESMFDDKAAIREMKKIPVKCVNQGCQWKGTFLDYSTTHEFGCDKKLVECSLCGVPVSQARITHHETKQCPKRNISCQHCKEPMVSEQLEKHLQAHCPNLPIKCDKCSKQITRCELKTHKDEECPFRIVECPVPDCNTKLPFDQFPNHLMKTQQSTQKHLLFLFDKIEQLEKTISQMEAEAAGAVGGASGGAAHGAALGQFGSSATGGDLVTGAEASAVATDADRQKLKLHEDLMAVLHGEILRCIKQVESLDARFMREDRYFKDAYRKIENLERSIAGMEDKLQDVIRKQNETDLRRQLSATGALSDPKEHGILSESPDGTVTWRIDKFTQVRRAACNGLQAYISSPAFFAGPFGYKMKIRFYADGDGTAKGKAFSLFIQLQRGPYDDLLLWPFTGKIYFMILDLKDFKEHKLVSFSALPDQPAFERPQGENTSSGCLEFVNLKEFSDNLDKYLVNDTIFIKAYVSLPDAVQSRLQSFDLKKLISARR</sequence>
<proteinExistence type="predicted"/>
<dbReference type="Pfam" id="PF21363">
    <property type="entry name" value="TRAF3_RING"/>
    <property type="match status" value="1"/>
</dbReference>
<evidence type="ECO:0000256" key="3">
    <source>
        <dbReference type="ARBA" id="ARBA00022723"/>
    </source>
</evidence>
<evidence type="ECO:0000259" key="10">
    <source>
        <dbReference type="PROSITE" id="PS50144"/>
    </source>
</evidence>
<dbReference type="AlphaFoldDB" id="A0A8S4A6K3"/>
<dbReference type="GO" id="GO:0043122">
    <property type="term" value="P:regulation of canonical NF-kappaB signal transduction"/>
    <property type="evidence" value="ECO:0007669"/>
    <property type="project" value="TreeGrafter"/>
</dbReference>
<dbReference type="GO" id="GO:0042981">
    <property type="term" value="P:regulation of apoptotic process"/>
    <property type="evidence" value="ECO:0007669"/>
    <property type="project" value="InterPro"/>
</dbReference>
<dbReference type="PANTHER" id="PTHR10131">
    <property type="entry name" value="TNF RECEPTOR ASSOCIATED FACTOR"/>
    <property type="match status" value="1"/>
</dbReference>
<feature type="domain" description="TRAF-type" evidence="11">
    <location>
        <begin position="204"/>
        <end position="257"/>
    </location>
</feature>
<dbReference type="GO" id="GO:0009898">
    <property type="term" value="C:cytoplasmic side of plasma membrane"/>
    <property type="evidence" value="ECO:0007669"/>
    <property type="project" value="TreeGrafter"/>
</dbReference>
<dbReference type="InterPro" id="IPR049440">
    <property type="entry name" value="TRAF3/5_RING"/>
</dbReference>
<evidence type="ECO:0000256" key="4">
    <source>
        <dbReference type="ARBA" id="ARBA00022737"/>
    </source>
</evidence>
<evidence type="ECO:0000256" key="7">
    <source>
        <dbReference type="PROSITE-ProRule" id="PRU00207"/>
    </source>
</evidence>
<evidence type="ECO:0008006" key="14">
    <source>
        <dbReference type="Google" id="ProtNLM"/>
    </source>
</evidence>
<accession>A0A8S4A6K3</accession>
<dbReference type="InterPro" id="IPR001293">
    <property type="entry name" value="Znf_TRAF"/>
</dbReference>
<feature type="coiled-coil region" evidence="8">
    <location>
        <begin position="375"/>
        <end position="402"/>
    </location>
</feature>
<dbReference type="PROSITE" id="PS50089">
    <property type="entry name" value="ZF_RING_2"/>
    <property type="match status" value="1"/>
</dbReference>
<evidence type="ECO:0000259" key="9">
    <source>
        <dbReference type="PROSITE" id="PS50089"/>
    </source>
</evidence>
<dbReference type="FunFam" id="3.30.40.10:FF:000189">
    <property type="entry name" value="TNF receptor-associated factor"/>
    <property type="match status" value="1"/>
</dbReference>
<protein>
    <recommendedName>
        <fullName evidence="14">TNF receptor-associated factor</fullName>
    </recommendedName>
</protein>
<dbReference type="PANTHER" id="PTHR10131:SF138">
    <property type="entry name" value="RE66324P"/>
    <property type="match status" value="1"/>
</dbReference>
<dbReference type="PROSITE" id="PS50145">
    <property type="entry name" value="ZF_TRAF"/>
    <property type="match status" value="2"/>
</dbReference>
<evidence type="ECO:0000259" key="11">
    <source>
        <dbReference type="PROSITE" id="PS50145"/>
    </source>
</evidence>
<dbReference type="InterPro" id="IPR049342">
    <property type="entry name" value="TRAF1-6_MATH_dom"/>
</dbReference>
<dbReference type="GO" id="GO:0007165">
    <property type="term" value="P:signal transduction"/>
    <property type="evidence" value="ECO:0007669"/>
    <property type="project" value="InterPro"/>
</dbReference>
<evidence type="ECO:0000256" key="8">
    <source>
        <dbReference type="SAM" id="Coils"/>
    </source>
</evidence>
<dbReference type="SUPFAM" id="SSF57850">
    <property type="entry name" value="RING/U-box"/>
    <property type="match status" value="1"/>
</dbReference>
<dbReference type="Gene3D" id="2.60.210.10">
    <property type="entry name" value="Apoptosis, Tumor Necrosis Factor Receptor Associated Protein 2, Chain A"/>
    <property type="match status" value="1"/>
</dbReference>
<reference evidence="12" key="1">
    <citation type="submission" date="2021-04" db="EMBL/GenBank/DDBJ databases">
        <authorList>
            <consortium name="Molecular Ecology Group"/>
        </authorList>
    </citation>
    <scope>NUCLEOTIDE SEQUENCE</scope>
</reference>
<feature type="zinc finger region" description="TRAF-type" evidence="7">
    <location>
        <begin position="204"/>
        <end position="257"/>
    </location>
</feature>
<feature type="domain" description="MATH" evidence="10">
    <location>
        <begin position="432"/>
        <end position="578"/>
    </location>
</feature>
<feature type="domain" description="RING-type" evidence="9">
    <location>
        <begin position="60"/>
        <end position="99"/>
    </location>
</feature>
<keyword evidence="5 7" id="KW-0863">Zinc-finger</keyword>
<dbReference type="PIRSF" id="PIRSF015614">
    <property type="entry name" value="TRAF"/>
    <property type="match status" value="1"/>
</dbReference>
<keyword evidence="8" id="KW-0175">Coiled coil</keyword>
<dbReference type="GO" id="GO:0005737">
    <property type="term" value="C:cytoplasm"/>
    <property type="evidence" value="ECO:0007669"/>
    <property type="project" value="UniProtKB-SubCell"/>
</dbReference>
<dbReference type="GO" id="GO:0008270">
    <property type="term" value="F:zinc ion binding"/>
    <property type="evidence" value="ECO:0007669"/>
    <property type="project" value="UniProtKB-KW"/>
</dbReference>
<feature type="zinc finger region" description="TRAF-type" evidence="7">
    <location>
        <begin position="150"/>
        <end position="202"/>
    </location>
</feature>
<dbReference type="InterPro" id="IPR002083">
    <property type="entry name" value="MATH/TRAF_dom"/>
</dbReference>
<organism evidence="12 13">
    <name type="scientific">Candidula unifasciata</name>
    <dbReference type="NCBI Taxonomy" id="100452"/>
    <lineage>
        <taxon>Eukaryota</taxon>
        <taxon>Metazoa</taxon>
        <taxon>Spiralia</taxon>
        <taxon>Lophotrochozoa</taxon>
        <taxon>Mollusca</taxon>
        <taxon>Gastropoda</taxon>
        <taxon>Heterobranchia</taxon>
        <taxon>Euthyneura</taxon>
        <taxon>Panpulmonata</taxon>
        <taxon>Eupulmonata</taxon>
        <taxon>Stylommatophora</taxon>
        <taxon>Helicina</taxon>
        <taxon>Helicoidea</taxon>
        <taxon>Geomitridae</taxon>
        <taxon>Candidula</taxon>
    </lineage>
</organism>
<dbReference type="GO" id="GO:0005164">
    <property type="term" value="F:tumor necrosis factor receptor binding"/>
    <property type="evidence" value="ECO:0007669"/>
    <property type="project" value="TreeGrafter"/>
</dbReference>
<dbReference type="OrthoDB" id="6499288at2759"/>